<dbReference type="RefSeq" id="WP_045688486.1">
    <property type="nucleotide sequence ID" value="NZ_FZNS01000002.1"/>
</dbReference>
<evidence type="ECO:0000313" key="8">
    <source>
        <dbReference type="Proteomes" id="UP000198310"/>
    </source>
</evidence>
<dbReference type="InterPro" id="IPR009050">
    <property type="entry name" value="Globin-like_sf"/>
</dbReference>
<dbReference type="AlphaFoldDB" id="A0A238WEC7"/>
<evidence type="ECO:0000256" key="5">
    <source>
        <dbReference type="PIRSR" id="PIRSR601486-1"/>
    </source>
</evidence>
<evidence type="ECO:0000256" key="3">
    <source>
        <dbReference type="ARBA" id="ARBA00022723"/>
    </source>
</evidence>
<evidence type="ECO:0000256" key="6">
    <source>
        <dbReference type="SAM" id="SignalP"/>
    </source>
</evidence>
<dbReference type="InterPro" id="IPR012292">
    <property type="entry name" value="Globin/Proto"/>
</dbReference>
<proteinExistence type="predicted"/>
<dbReference type="PROSITE" id="PS51257">
    <property type="entry name" value="PROKAR_LIPOPROTEIN"/>
    <property type="match status" value="1"/>
</dbReference>
<dbReference type="GO" id="GO:0019825">
    <property type="term" value="F:oxygen binding"/>
    <property type="evidence" value="ECO:0007669"/>
    <property type="project" value="InterPro"/>
</dbReference>
<keyword evidence="4 5" id="KW-0408">Iron</keyword>
<dbReference type="Gene3D" id="1.10.490.10">
    <property type="entry name" value="Globins"/>
    <property type="match status" value="1"/>
</dbReference>
<keyword evidence="6" id="KW-0732">Signal</keyword>
<keyword evidence="3 5" id="KW-0479">Metal-binding</keyword>
<gene>
    <name evidence="7" type="ORF">SAMN06269173_102510</name>
</gene>
<reference evidence="8" key="1">
    <citation type="submission" date="2017-06" db="EMBL/GenBank/DDBJ databases">
        <authorList>
            <person name="Varghese N."/>
            <person name="Submissions S."/>
        </authorList>
    </citation>
    <scope>NUCLEOTIDE SEQUENCE [LARGE SCALE GENOMIC DNA]</scope>
    <source>
        <strain evidence="8">DSM 28041</strain>
    </source>
</reference>
<dbReference type="Proteomes" id="UP000198310">
    <property type="component" value="Unassembled WGS sequence"/>
</dbReference>
<evidence type="ECO:0000256" key="4">
    <source>
        <dbReference type="ARBA" id="ARBA00023004"/>
    </source>
</evidence>
<sequence>MHLPRLNFAAALLLSSTLFFTTACGSKEDEPKPEPTLYERMGGLKGVEGFVDVLMANVAAEASAQNSSMLRTHTPLLTDPDKPARLARLRNNFINQIGEATGGPLKYTGMTMLSAHKGMMITEKEWSVWRQAADASMAANNLGAKEKAEIAKILDDMKDATVGH</sequence>
<feature type="chain" id="PRO_5011293883" evidence="6">
    <location>
        <begin position="26"/>
        <end position="164"/>
    </location>
</feature>
<feature type="binding site" description="distal binding residue" evidence="5">
    <location>
        <position position="116"/>
    </location>
    <ligand>
        <name>heme</name>
        <dbReference type="ChEBI" id="CHEBI:30413"/>
    </ligand>
    <ligandPart>
        <name>Fe</name>
        <dbReference type="ChEBI" id="CHEBI:18248"/>
    </ligandPart>
</feature>
<dbReference type="InterPro" id="IPR001486">
    <property type="entry name" value="Hemoglobin_trunc"/>
</dbReference>
<keyword evidence="8" id="KW-1185">Reference proteome</keyword>
<dbReference type="Pfam" id="PF01152">
    <property type="entry name" value="Bac_globin"/>
    <property type="match status" value="1"/>
</dbReference>
<dbReference type="GO" id="GO:0020037">
    <property type="term" value="F:heme binding"/>
    <property type="evidence" value="ECO:0007669"/>
    <property type="project" value="InterPro"/>
</dbReference>
<accession>A0A238WEC7</accession>
<keyword evidence="2 5" id="KW-0349">Heme</keyword>
<evidence type="ECO:0000256" key="2">
    <source>
        <dbReference type="ARBA" id="ARBA00022617"/>
    </source>
</evidence>
<evidence type="ECO:0000256" key="1">
    <source>
        <dbReference type="ARBA" id="ARBA00022448"/>
    </source>
</evidence>
<keyword evidence="1" id="KW-0813">Transport</keyword>
<feature type="signal peptide" evidence="6">
    <location>
        <begin position="1"/>
        <end position="25"/>
    </location>
</feature>
<dbReference type="GO" id="GO:0046872">
    <property type="term" value="F:metal ion binding"/>
    <property type="evidence" value="ECO:0007669"/>
    <property type="project" value="UniProtKB-KW"/>
</dbReference>
<name>A0A238WEC7_9BACT</name>
<protein>
    <submittedName>
        <fullName evidence="7">Hemoglobin</fullName>
    </submittedName>
</protein>
<evidence type="ECO:0000313" key="7">
    <source>
        <dbReference type="EMBL" id="SNR44711.1"/>
    </source>
</evidence>
<dbReference type="EMBL" id="FZNS01000002">
    <property type="protein sequence ID" value="SNR44711.1"/>
    <property type="molecule type" value="Genomic_DNA"/>
</dbReference>
<dbReference type="SUPFAM" id="SSF46458">
    <property type="entry name" value="Globin-like"/>
    <property type="match status" value="1"/>
</dbReference>
<organism evidence="7 8">
    <name type="scientific">Hymenobacter mucosus</name>
    <dbReference type="NCBI Taxonomy" id="1411120"/>
    <lineage>
        <taxon>Bacteria</taxon>
        <taxon>Pseudomonadati</taxon>
        <taxon>Bacteroidota</taxon>
        <taxon>Cytophagia</taxon>
        <taxon>Cytophagales</taxon>
        <taxon>Hymenobacteraceae</taxon>
        <taxon>Hymenobacter</taxon>
    </lineage>
</organism>